<evidence type="ECO:0000313" key="1">
    <source>
        <dbReference type="Ensembl" id="ENSSAUP00010019756.1"/>
    </source>
</evidence>
<proteinExistence type="predicted"/>
<dbReference type="InParanoid" id="A0A671V1H2"/>
<accession>A0A671V1H2</accession>
<keyword evidence="2" id="KW-1185">Reference proteome</keyword>
<dbReference type="InterPro" id="IPR036691">
    <property type="entry name" value="Endo/exonu/phosph_ase_sf"/>
</dbReference>
<reference evidence="1" key="1">
    <citation type="submission" date="2021-04" db="EMBL/GenBank/DDBJ databases">
        <authorList>
            <consortium name="Wellcome Sanger Institute Data Sharing"/>
        </authorList>
    </citation>
    <scope>NUCLEOTIDE SEQUENCE [LARGE SCALE GENOMIC DNA]</scope>
</reference>
<reference evidence="1" key="3">
    <citation type="submission" date="2025-09" db="UniProtKB">
        <authorList>
            <consortium name="Ensembl"/>
        </authorList>
    </citation>
    <scope>IDENTIFICATION</scope>
</reference>
<evidence type="ECO:0008006" key="3">
    <source>
        <dbReference type="Google" id="ProtNLM"/>
    </source>
</evidence>
<organism evidence="1 2">
    <name type="scientific">Sparus aurata</name>
    <name type="common">Gilthead sea bream</name>
    <dbReference type="NCBI Taxonomy" id="8175"/>
    <lineage>
        <taxon>Eukaryota</taxon>
        <taxon>Metazoa</taxon>
        <taxon>Chordata</taxon>
        <taxon>Craniata</taxon>
        <taxon>Vertebrata</taxon>
        <taxon>Euteleostomi</taxon>
        <taxon>Actinopterygii</taxon>
        <taxon>Neopterygii</taxon>
        <taxon>Teleostei</taxon>
        <taxon>Neoteleostei</taxon>
        <taxon>Acanthomorphata</taxon>
        <taxon>Eupercaria</taxon>
        <taxon>Spariformes</taxon>
        <taxon>Sparidae</taxon>
        <taxon>Sparus</taxon>
    </lineage>
</organism>
<dbReference type="GeneTree" id="ENSGT00990000207785"/>
<dbReference type="Proteomes" id="UP000472265">
    <property type="component" value="Chromosome 20"/>
</dbReference>
<dbReference type="Ensembl" id="ENSSAUT00010020899.1">
    <property type="protein sequence ID" value="ENSSAUP00010019756.1"/>
    <property type="gene ID" value="ENSSAUG00010008885.1"/>
</dbReference>
<dbReference type="AlphaFoldDB" id="A0A671V1H2"/>
<sequence length="112" mass="12426">MEREIFPWIGASRGTSILISKKKSFHYTDVIANNSSRYIIVSGIPQHRKITLINIYAPNSGQLVGDPILLGGDMNLVNNPLLDRSSRPLPADAALSTALDELQRLLRVTDVW</sequence>
<name>A0A671V1H2_SPAAU</name>
<evidence type="ECO:0000313" key="2">
    <source>
        <dbReference type="Proteomes" id="UP000472265"/>
    </source>
</evidence>
<dbReference type="Gene3D" id="3.60.10.10">
    <property type="entry name" value="Endonuclease/exonuclease/phosphatase"/>
    <property type="match status" value="1"/>
</dbReference>
<dbReference type="SUPFAM" id="SSF56219">
    <property type="entry name" value="DNase I-like"/>
    <property type="match status" value="1"/>
</dbReference>
<protein>
    <recommendedName>
        <fullName evidence="3">Endonuclease/exonuclease/phosphatase domain-containing protein</fullName>
    </recommendedName>
</protein>
<reference evidence="1" key="2">
    <citation type="submission" date="2025-08" db="UniProtKB">
        <authorList>
            <consortium name="Ensembl"/>
        </authorList>
    </citation>
    <scope>IDENTIFICATION</scope>
</reference>